<dbReference type="PANTHER" id="PTHR11709">
    <property type="entry name" value="MULTI-COPPER OXIDASE"/>
    <property type="match status" value="1"/>
</dbReference>
<sequence>MMALIVVVLIHPLIPQSRWLLVHMVTLGLVTTSIMVWGQHFAEALLKTRLGEETRARQVRRIQLLTAGIVVTCTGMVGSWPWIASAGALLVSAAMLWYALALGAQIRVALAPRFAFVVRAYQGAACLLPVGALIGTVLAFSPPEPWLGRLLLAHQLINVLGFVGLTITATLLTLWPTVLRTRADAGVARRAPGALLGMGIGAVGAAAFALTGFTVGGIAFLLCYLACFLVIAGGLVSAAVRSARGSHRTPLPLFPVLSIGAGACWFAVTLGALAVMWRRSSDAHLSATLLAADLQALTLPLVVGFALQVLLGAMSHLLPVTMGGGPRATAAGLREMSRLAVLRVVALNLALALFVLMDLGGAIAPALFSALSLGTADAASAGSLTRVLLSSFGFAVLLAFVVLLLRAVRASVRERRAAMAASGASASTPVGGPEAPEHPPAPPAPTDLGMPVRPVEEVGPRSGAVGRRGLTSALVGIGSVLGVTALGGSLDRSYGSFGDPATSTTGPGSRVAATGRTTTVAVSMAEMRFTPDVIEVPAGDALVIELKNEDPHDVHDLVLATGPASGRLQPGSSERVDAGVIGHDVAGWCSIVGHRAMGMRLQVIAIGGAAAPAAPAAAVAADPLARVLADLQQAPAADAPPRDASLPASTVASAEGQRLRLEVTEAVAEIAPGVRMHAMTYNGRVVGPVIRSEIGQRLTVDLINSGSMGHSLDLHAGRIAPDGPMRTIAPGESLEYAITTEYAGVWLYHCSTMPMTVHLASGMLGAVIVPPQGIAVADREFVLVQSDHYLVPIGAEDFDTAMTGHEGHEAMEPGAAPAHPVSPAKIAAERPDFTVFNGHANQYVHAPLQARVGERVRIWVLAAGPSRGISFHVVGAVFDTVFREGEYLLRPDSATGGGSQVLHLGPAQGGFVETVFDEPGTYTAVNHAFADMERGARALISVTG</sequence>
<feature type="transmembrane region" description="Helical" evidence="5">
    <location>
        <begin position="340"/>
        <end position="368"/>
    </location>
</feature>
<keyword evidence="3" id="KW-0186">Copper</keyword>
<evidence type="ECO:0000256" key="5">
    <source>
        <dbReference type="SAM" id="Phobius"/>
    </source>
</evidence>
<keyword evidence="1" id="KW-0479">Metal-binding</keyword>
<dbReference type="InterPro" id="IPR011707">
    <property type="entry name" value="Cu-oxidase-like_N"/>
</dbReference>
<feature type="transmembrane region" description="Helical" evidence="5">
    <location>
        <begin position="89"/>
        <end position="108"/>
    </location>
</feature>
<dbReference type="InterPro" id="IPR045087">
    <property type="entry name" value="Cu-oxidase_fam"/>
</dbReference>
<dbReference type="CDD" id="cd04208">
    <property type="entry name" value="CuRO_2_CuNIR"/>
    <property type="match status" value="1"/>
</dbReference>
<evidence type="ECO:0000256" key="2">
    <source>
        <dbReference type="ARBA" id="ARBA00023002"/>
    </source>
</evidence>
<feature type="transmembrane region" description="Helical" evidence="5">
    <location>
        <begin position="470"/>
        <end position="490"/>
    </location>
</feature>
<keyword evidence="5" id="KW-1133">Transmembrane helix</keyword>
<evidence type="ECO:0000313" key="8">
    <source>
        <dbReference type="Proteomes" id="UP001203761"/>
    </source>
</evidence>
<keyword evidence="2" id="KW-0560">Oxidoreductase</keyword>
<dbReference type="Gene3D" id="2.60.40.420">
    <property type="entry name" value="Cupredoxins - blue copper proteins"/>
    <property type="match status" value="3"/>
</dbReference>
<comment type="caution">
    <text evidence="7">The sequence shown here is derived from an EMBL/GenBank/DDBJ whole genome shotgun (WGS) entry which is preliminary data.</text>
</comment>
<keyword evidence="5" id="KW-0472">Membrane</keyword>
<evidence type="ECO:0000256" key="4">
    <source>
        <dbReference type="SAM" id="MobiDB-lite"/>
    </source>
</evidence>
<gene>
    <name evidence="7" type="ORF">Bequi_05765</name>
</gene>
<evidence type="ECO:0000256" key="3">
    <source>
        <dbReference type="ARBA" id="ARBA00023008"/>
    </source>
</evidence>
<evidence type="ECO:0000256" key="1">
    <source>
        <dbReference type="ARBA" id="ARBA00022723"/>
    </source>
</evidence>
<dbReference type="InterPro" id="IPR008972">
    <property type="entry name" value="Cupredoxin"/>
</dbReference>
<feature type="transmembrane region" description="Helical" evidence="5">
    <location>
        <begin position="25"/>
        <end position="42"/>
    </location>
</feature>
<feature type="transmembrane region" description="Helical" evidence="5">
    <location>
        <begin position="218"/>
        <end position="240"/>
    </location>
</feature>
<name>A0ABT0QZ15_9MICO</name>
<feature type="transmembrane region" description="Helical" evidence="5">
    <location>
        <begin position="62"/>
        <end position="83"/>
    </location>
</feature>
<accession>A0ABT0QZ15</accession>
<feature type="transmembrane region" description="Helical" evidence="5">
    <location>
        <begin position="152"/>
        <end position="179"/>
    </location>
</feature>
<dbReference type="SUPFAM" id="SSF49503">
    <property type="entry name" value="Cupredoxins"/>
    <property type="match status" value="3"/>
</dbReference>
<keyword evidence="5" id="KW-0812">Transmembrane</keyword>
<feature type="transmembrane region" description="Helical" evidence="5">
    <location>
        <begin position="120"/>
        <end position="140"/>
    </location>
</feature>
<feature type="region of interest" description="Disordered" evidence="4">
    <location>
        <begin position="422"/>
        <end position="464"/>
    </location>
</feature>
<feature type="transmembrane region" description="Helical" evidence="5">
    <location>
        <begin position="388"/>
        <end position="408"/>
    </location>
</feature>
<reference evidence="7" key="1">
    <citation type="submission" date="2022-02" db="EMBL/GenBank/DDBJ databases">
        <authorList>
            <person name="Lee M."/>
            <person name="Kim S.-J."/>
            <person name="Jung M.-Y."/>
        </authorList>
    </citation>
    <scope>NUCLEOTIDE SEQUENCE</scope>
    <source>
        <strain evidence="7">JHP9</strain>
    </source>
</reference>
<proteinExistence type="predicted"/>
<dbReference type="Proteomes" id="UP001203761">
    <property type="component" value="Unassembled WGS sequence"/>
</dbReference>
<evidence type="ECO:0000313" key="7">
    <source>
        <dbReference type="EMBL" id="MCL6422897.1"/>
    </source>
</evidence>
<feature type="transmembrane region" description="Helical" evidence="5">
    <location>
        <begin position="297"/>
        <end position="319"/>
    </location>
</feature>
<feature type="transmembrane region" description="Helical" evidence="5">
    <location>
        <begin position="252"/>
        <end position="277"/>
    </location>
</feature>
<protein>
    <submittedName>
        <fullName evidence="7">Multicopper oxidase domain-containing protein</fullName>
    </submittedName>
</protein>
<keyword evidence="8" id="KW-1185">Reference proteome</keyword>
<dbReference type="EMBL" id="JAKNCJ010000002">
    <property type="protein sequence ID" value="MCL6422897.1"/>
    <property type="molecule type" value="Genomic_DNA"/>
</dbReference>
<evidence type="ECO:0000259" key="6">
    <source>
        <dbReference type="Pfam" id="PF07732"/>
    </source>
</evidence>
<organism evidence="7 8">
    <name type="scientific">Brachybacterium equifaecis</name>
    <dbReference type="NCBI Taxonomy" id="2910770"/>
    <lineage>
        <taxon>Bacteria</taxon>
        <taxon>Bacillati</taxon>
        <taxon>Actinomycetota</taxon>
        <taxon>Actinomycetes</taxon>
        <taxon>Micrococcales</taxon>
        <taxon>Dermabacteraceae</taxon>
        <taxon>Brachybacterium</taxon>
    </lineage>
</organism>
<dbReference type="PANTHER" id="PTHR11709:SF394">
    <property type="entry name" value="FI03373P-RELATED"/>
    <property type="match status" value="1"/>
</dbReference>
<dbReference type="Pfam" id="PF07732">
    <property type="entry name" value="Cu-oxidase_3"/>
    <property type="match status" value="1"/>
</dbReference>
<feature type="transmembrane region" description="Helical" evidence="5">
    <location>
        <begin position="191"/>
        <end position="212"/>
    </location>
</feature>
<feature type="domain" description="Plastocyanin-like" evidence="6">
    <location>
        <begin position="663"/>
        <end position="771"/>
    </location>
</feature>